<organism evidence="1 2">
    <name type="scientific">Bacillus thuringiensis</name>
    <dbReference type="NCBI Taxonomy" id="1428"/>
    <lineage>
        <taxon>Bacteria</taxon>
        <taxon>Bacillati</taxon>
        <taxon>Bacillota</taxon>
        <taxon>Bacilli</taxon>
        <taxon>Bacillales</taxon>
        <taxon>Bacillaceae</taxon>
        <taxon>Bacillus</taxon>
        <taxon>Bacillus cereus group</taxon>
    </lineage>
</organism>
<reference evidence="1 2" key="1">
    <citation type="submission" date="2016-04" db="EMBL/GenBank/DDBJ databases">
        <title>High quality genome of the nematocidal Bacillus thuringiensis MYBT18246.</title>
        <authorList>
            <person name="Hollensteiner J."/>
            <person name="Poehlein A."/>
            <person name="Sproeer C."/>
            <person name="Bunk B."/>
            <person name="Rosenstiel P."/>
            <person name="Schulenburg H."/>
            <person name="Liesegang H."/>
        </authorList>
    </citation>
    <scope>NUCLEOTIDE SEQUENCE [LARGE SCALE GENOMIC DNA]</scope>
    <source>
        <strain evidence="1 2">MYBT18246</strain>
    </source>
</reference>
<dbReference type="Proteomes" id="UP000092743">
    <property type="component" value="Chromosome"/>
</dbReference>
<evidence type="ECO:0000313" key="1">
    <source>
        <dbReference type="EMBL" id="ANS48986.1"/>
    </source>
</evidence>
<dbReference type="AlphaFoldDB" id="A0A9W3SDF9"/>
<sequence length="44" mass="5145">MGYFRILTVRNYTVGFNWGFQGLDSSAVNFRYVCSIHIEGIKKR</sequence>
<name>A0A9W3SDF9_BACTU</name>
<gene>
    <name evidence="1" type="ORF">BT246_36380</name>
</gene>
<protein>
    <submittedName>
        <fullName evidence="1">Uncharacterized protein</fullName>
    </submittedName>
</protein>
<accession>A0A9W3SDF9</accession>
<proteinExistence type="predicted"/>
<dbReference type="EMBL" id="CP015350">
    <property type="protein sequence ID" value="ANS48986.1"/>
    <property type="molecule type" value="Genomic_DNA"/>
</dbReference>
<evidence type="ECO:0000313" key="2">
    <source>
        <dbReference type="Proteomes" id="UP000092743"/>
    </source>
</evidence>